<dbReference type="EMBL" id="CAJHNH020008475">
    <property type="protein sequence ID" value="CAG5135948.1"/>
    <property type="molecule type" value="Genomic_DNA"/>
</dbReference>
<proteinExistence type="predicted"/>
<keyword evidence="4" id="KW-1185">Reference proteome</keyword>
<evidence type="ECO:0000256" key="1">
    <source>
        <dbReference type="SAM" id="MobiDB-lite"/>
    </source>
</evidence>
<evidence type="ECO:0000313" key="4">
    <source>
        <dbReference type="Proteomes" id="UP000678393"/>
    </source>
</evidence>
<feature type="region of interest" description="Disordered" evidence="1">
    <location>
        <begin position="86"/>
        <end position="119"/>
    </location>
</feature>
<evidence type="ECO:0000313" key="3">
    <source>
        <dbReference type="EMBL" id="CAG5135948.1"/>
    </source>
</evidence>
<feature type="region of interest" description="Disordered" evidence="1">
    <location>
        <begin position="162"/>
        <end position="205"/>
    </location>
</feature>
<reference evidence="3" key="1">
    <citation type="submission" date="2021-04" db="EMBL/GenBank/DDBJ databases">
        <authorList>
            <consortium name="Molecular Ecology Group"/>
        </authorList>
    </citation>
    <scope>NUCLEOTIDE SEQUENCE</scope>
</reference>
<feature type="compositionally biased region" description="Polar residues" evidence="1">
    <location>
        <begin position="14"/>
        <end position="24"/>
    </location>
</feature>
<protein>
    <recommendedName>
        <fullName evidence="2">WH1 domain-containing protein</fullName>
    </recommendedName>
</protein>
<dbReference type="AlphaFoldDB" id="A0A8S4A6Q5"/>
<dbReference type="Gene3D" id="2.30.29.30">
    <property type="entry name" value="Pleckstrin-homology domain (PH domain)/Phosphotyrosine-binding domain (PTB)"/>
    <property type="match status" value="1"/>
</dbReference>
<feature type="compositionally biased region" description="Low complexity" evidence="1">
    <location>
        <begin position="93"/>
        <end position="119"/>
    </location>
</feature>
<dbReference type="OrthoDB" id="10021476at2759"/>
<feature type="compositionally biased region" description="Low complexity" evidence="1">
    <location>
        <begin position="363"/>
        <end position="378"/>
    </location>
</feature>
<dbReference type="InterPro" id="IPR000697">
    <property type="entry name" value="WH1/EVH1_dom"/>
</dbReference>
<accession>A0A8S4A6Q5</accession>
<feature type="region of interest" description="Disordered" evidence="1">
    <location>
        <begin position="345"/>
        <end position="378"/>
    </location>
</feature>
<gene>
    <name evidence="3" type="ORF">CUNI_LOCUS21506</name>
</gene>
<dbReference type="Proteomes" id="UP000678393">
    <property type="component" value="Unassembled WGS sequence"/>
</dbReference>
<dbReference type="GO" id="GO:0003700">
    <property type="term" value="F:DNA-binding transcription factor activity"/>
    <property type="evidence" value="ECO:0007669"/>
    <property type="project" value="InterPro"/>
</dbReference>
<dbReference type="GO" id="GO:0006357">
    <property type="term" value="P:regulation of transcription by RNA polymerase II"/>
    <property type="evidence" value="ECO:0007669"/>
    <property type="project" value="InterPro"/>
</dbReference>
<sequence length="378" mass="41390">MSSERLNRLEISNPVLQSATSSRVNPAFKDGTNSSSTGDLLKGDHPQSGSNELQGVDRLQMKYASPDNLQVPQMTTQITIANIEAQNGKTNGSSSAFSDTSSDVSDVTGPLPSSSTPGSAFVVPVIEGVTEENINQVDMFYRSHKTEVKVCRSLANLYVSAPKSKERTTSPAMQQHNKSPKDKKSKSSETPAPTPPDPSDFSKDEWEFSKTGIPVLVLDTGDHIRERRLRIVLAEKGTGFTLWQDQFNHFTEYKTPHANFHTITLSTDSTRLIGLSFDEDKAATEFAEAVQGFTSNADDDLFNLSKKKKKEKCKEKYKPPKKVDISQPVCFVHVTKLQKPDLLFPPPPGGFELTRSGMSRAASESSGISECSSTPSDH</sequence>
<organism evidence="3 4">
    <name type="scientific">Candidula unifasciata</name>
    <dbReference type="NCBI Taxonomy" id="100452"/>
    <lineage>
        <taxon>Eukaryota</taxon>
        <taxon>Metazoa</taxon>
        <taxon>Spiralia</taxon>
        <taxon>Lophotrochozoa</taxon>
        <taxon>Mollusca</taxon>
        <taxon>Gastropoda</taxon>
        <taxon>Heterobranchia</taxon>
        <taxon>Euthyneura</taxon>
        <taxon>Panpulmonata</taxon>
        <taxon>Eupulmonata</taxon>
        <taxon>Stylommatophora</taxon>
        <taxon>Helicina</taxon>
        <taxon>Helicoidea</taxon>
        <taxon>Geomitridae</taxon>
        <taxon>Candidula</taxon>
    </lineage>
</organism>
<evidence type="ECO:0000259" key="2">
    <source>
        <dbReference type="PROSITE" id="PS50229"/>
    </source>
</evidence>
<name>A0A8S4A6Q5_9EUPU</name>
<feature type="domain" description="WH1" evidence="2">
    <location>
        <begin position="142"/>
        <end position="297"/>
    </location>
</feature>
<dbReference type="InterPro" id="IPR039142">
    <property type="entry name" value="NRF1/Ewg"/>
</dbReference>
<dbReference type="PANTHER" id="PTHR20338">
    <property type="entry name" value="NUCLEAR RESPIRATORY FACTOR 1"/>
    <property type="match status" value="1"/>
</dbReference>
<dbReference type="PROSITE" id="PS50229">
    <property type="entry name" value="WH1"/>
    <property type="match status" value="1"/>
</dbReference>
<dbReference type="InterPro" id="IPR011993">
    <property type="entry name" value="PH-like_dom_sf"/>
</dbReference>
<feature type="region of interest" description="Disordered" evidence="1">
    <location>
        <begin position="1"/>
        <end position="57"/>
    </location>
</feature>
<comment type="caution">
    <text evidence="3">The sequence shown here is derived from an EMBL/GenBank/DDBJ whole genome shotgun (WGS) entry which is preliminary data.</text>
</comment>